<comment type="caution">
    <text evidence="1">The sequence shown here is derived from an EMBL/GenBank/DDBJ whole genome shotgun (WGS) entry which is preliminary data.</text>
</comment>
<evidence type="ECO:0000313" key="1">
    <source>
        <dbReference type="EMBL" id="GAH66136.1"/>
    </source>
</evidence>
<accession>X1H7G9</accession>
<dbReference type="EMBL" id="BARU01026731">
    <property type="protein sequence ID" value="GAH66136.1"/>
    <property type="molecule type" value="Genomic_DNA"/>
</dbReference>
<reference evidence="1" key="1">
    <citation type="journal article" date="2014" name="Front. Microbiol.">
        <title>High frequency of phylogenetically diverse reductive dehalogenase-homologous genes in deep subseafloor sedimentary metagenomes.</title>
        <authorList>
            <person name="Kawai M."/>
            <person name="Futagami T."/>
            <person name="Toyoda A."/>
            <person name="Takaki Y."/>
            <person name="Nishi S."/>
            <person name="Hori S."/>
            <person name="Arai W."/>
            <person name="Tsubouchi T."/>
            <person name="Morono Y."/>
            <person name="Uchiyama I."/>
            <person name="Ito T."/>
            <person name="Fujiyama A."/>
            <person name="Inagaki F."/>
            <person name="Takami H."/>
        </authorList>
    </citation>
    <scope>NUCLEOTIDE SEQUENCE</scope>
    <source>
        <strain evidence="1">Expedition CK06-06</strain>
    </source>
</reference>
<sequence length="263" mass="29741">MVKISADRIFGISSDEQFRELALEVFQFQAAGNPVYKAYLNHLGILPESITSLDEIPFLPLEFFKWHRVVTGDLDHEVIFESSGTTSENTSKHYVCDLDLYQRSFTSAFRLFYGDPSKFCILALLPAYLEKQHSSLIYMANELIGLSGHPGSGFYLDGFKGLIHQLETLENEQQPTLLLGVSFALLDLADHFPLNLNNTIVMETGGMKGRREELTRKELHERLCLGLKMGTIHSEYGMTELLSQAYAKKDGIFHSPPWMSVLI</sequence>
<feature type="non-terminal residue" evidence="1">
    <location>
        <position position="263"/>
    </location>
</feature>
<dbReference type="Gene3D" id="3.40.50.12780">
    <property type="entry name" value="N-terminal domain of ligase-like"/>
    <property type="match status" value="1"/>
</dbReference>
<proteinExistence type="predicted"/>
<dbReference type="AlphaFoldDB" id="X1H7G9"/>
<gene>
    <name evidence="1" type="ORF">S03H2_42902</name>
</gene>
<dbReference type="InterPro" id="IPR042099">
    <property type="entry name" value="ANL_N_sf"/>
</dbReference>
<name>X1H7G9_9ZZZZ</name>
<organism evidence="1">
    <name type="scientific">marine sediment metagenome</name>
    <dbReference type="NCBI Taxonomy" id="412755"/>
    <lineage>
        <taxon>unclassified sequences</taxon>
        <taxon>metagenomes</taxon>
        <taxon>ecological metagenomes</taxon>
    </lineage>
</organism>
<evidence type="ECO:0008006" key="2">
    <source>
        <dbReference type="Google" id="ProtNLM"/>
    </source>
</evidence>
<protein>
    <recommendedName>
        <fullName evidence="2">Acyl-protein synthetase LuxE domain-containing protein</fullName>
    </recommendedName>
</protein>